<reference evidence="8" key="2">
    <citation type="submission" date="2020-09" db="EMBL/GenBank/DDBJ databases">
        <authorList>
            <person name="Sun Q."/>
            <person name="Kim S."/>
        </authorList>
    </citation>
    <scope>NUCLEOTIDE SEQUENCE</scope>
    <source>
        <strain evidence="8">KCTC 12719</strain>
    </source>
</reference>
<name>A0A918SIX3_9FLAO</name>
<dbReference type="PANTHER" id="PTHR42813">
    <property type="entry name" value="ZINC-TYPE ALCOHOL DEHYDROGENASE-LIKE"/>
    <property type="match status" value="1"/>
</dbReference>
<proteinExistence type="inferred from homology"/>
<dbReference type="GO" id="GO:0016491">
    <property type="term" value="F:oxidoreductase activity"/>
    <property type="evidence" value="ECO:0007669"/>
    <property type="project" value="UniProtKB-KW"/>
</dbReference>
<sequence length="391" mass="42529">MRALVYHGRNDVRIDNVPDPKIEEAGDVIIKVTKTAICGSDLHLVDGLMPTMEEGDILGHEFMGEIVEVGSAVQKFKKGDRVVVPFTIACGHCQFCDDDLYSLCDNSNPNPDLSKASTGHSISGIFGYSHTLGGYSGGQAEYVRVPYADVGPIKVPDSLSDEQGLFLSDIFPTGYMAAENANIKPGDTVAIWGCGPVGQFTIKSAWMLGAGRVIAIDDVPERLDMAEKQGRAETIRTTNRMDVYEKLMEMTNGKGPDSCIDAVGAECHGDTMFGKVIDKTKEVLHAPMSRPYVLQQIMMSCKKAGTLSIPGVYIGMVNEVPFGAAMNKALQINMGQTHVQRYLKPLLAKIEAGEIDPSFVITHRLSLDDAPKAYETFKNKEDNCIKVVMTP</sequence>
<dbReference type="InterPro" id="IPR013154">
    <property type="entry name" value="ADH-like_N"/>
</dbReference>
<evidence type="ECO:0000313" key="8">
    <source>
        <dbReference type="EMBL" id="GHA43043.1"/>
    </source>
</evidence>
<dbReference type="Gene3D" id="3.40.50.720">
    <property type="entry name" value="NAD(P)-binding Rossmann-like Domain"/>
    <property type="match status" value="1"/>
</dbReference>
<reference evidence="8" key="1">
    <citation type="journal article" date="2014" name="Int. J. Syst. Evol. Microbiol.">
        <title>Complete genome sequence of Corynebacterium casei LMG S-19264T (=DSM 44701T), isolated from a smear-ripened cheese.</title>
        <authorList>
            <consortium name="US DOE Joint Genome Institute (JGI-PGF)"/>
            <person name="Walter F."/>
            <person name="Albersmeier A."/>
            <person name="Kalinowski J."/>
            <person name="Ruckert C."/>
        </authorList>
    </citation>
    <scope>NUCLEOTIDE SEQUENCE</scope>
    <source>
        <strain evidence="8">KCTC 12719</strain>
    </source>
</reference>
<feature type="domain" description="Alcohol dehydrogenase-like N-terminal" evidence="7">
    <location>
        <begin position="25"/>
        <end position="153"/>
    </location>
</feature>
<evidence type="ECO:0000256" key="4">
    <source>
        <dbReference type="ARBA" id="ARBA00023002"/>
    </source>
</evidence>
<comment type="caution">
    <text evidence="8">The sequence shown here is derived from an EMBL/GenBank/DDBJ whole genome shotgun (WGS) entry which is preliminary data.</text>
</comment>
<dbReference type="AlphaFoldDB" id="A0A918SIX3"/>
<dbReference type="Pfam" id="PF00107">
    <property type="entry name" value="ADH_zinc_N"/>
    <property type="match status" value="1"/>
</dbReference>
<dbReference type="CDD" id="cd08283">
    <property type="entry name" value="FDH_like_1"/>
    <property type="match status" value="1"/>
</dbReference>
<evidence type="ECO:0000259" key="6">
    <source>
        <dbReference type="Pfam" id="PF00107"/>
    </source>
</evidence>
<dbReference type="Gene3D" id="3.90.180.10">
    <property type="entry name" value="Medium-chain alcohol dehydrogenases, catalytic domain"/>
    <property type="match status" value="1"/>
</dbReference>
<evidence type="ECO:0000256" key="1">
    <source>
        <dbReference type="ARBA" id="ARBA00001947"/>
    </source>
</evidence>
<dbReference type="PROSITE" id="PS00059">
    <property type="entry name" value="ADH_ZINC"/>
    <property type="match status" value="1"/>
</dbReference>
<dbReference type="SUPFAM" id="SSF51735">
    <property type="entry name" value="NAD(P)-binding Rossmann-fold domains"/>
    <property type="match status" value="1"/>
</dbReference>
<dbReference type="GO" id="GO:0008270">
    <property type="term" value="F:zinc ion binding"/>
    <property type="evidence" value="ECO:0007669"/>
    <property type="project" value="InterPro"/>
</dbReference>
<organism evidence="8 9">
    <name type="scientific">Salinimicrobium marinum</name>
    <dbReference type="NCBI Taxonomy" id="680283"/>
    <lineage>
        <taxon>Bacteria</taxon>
        <taxon>Pseudomonadati</taxon>
        <taxon>Bacteroidota</taxon>
        <taxon>Flavobacteriia</taxon>
        <taxon>Flavobacteriales</taxon>
        <taxon>Flavobacteriaceae</taxon>
        <taxon>Salinimicrobium</taxon>
    </lineage>
</organism>
<dbReference type="RefSeq" id="WP_189605136.1">
    <property type="nucleotide sequence ID" value="NZ_BMXB01000011.1"/>
</dbReference>
<dbReference type="Pfam" id="PF08240">
    <property type="entry name" value="ADH_N"/>
    <property type="match status" value="1"/>
</dbReference>
<evidence type="ECO:0000259" key="7">
    <source>
        <dbReference type="Pfam" id="PF08240"/>
    </source>
</evidence>
<protein>
    <submittedName>
        <fullName evidence="8">Glutathione-dependent formaldehyde dehydrogenase</fullName>
    </submittedName>
</protein>
<evidence type="ECO:0000313" key="9">
    <source>
        <dbReference type="Proteomes" id="UP000610456"/>
    </source>
</evidence>
<evidence type="ECO:0000256" key="5">
    <source>
        <dbReference type="RuleBase" id="RU361277"/>
    </source>
</evidence>
<feature type="domain" description="Alcohol dehydrogenase-like C-terminal" evidence="6">
    <location>
        <begin position="196"/>
        <end position="265"/>
    </location>
</feature>
<keyword evidence="4" id="KW-0560">Oxidoreductase</keyword>
<keyword evidence="2 5" id="KW-0479">Metal-binding</keyword>
<keyword evidence="9" id="KW-1185">Reference proteome</keyword>
<dbReference type="SUPFAM" id="SSF50129">
    <property type="entry name" value="GroES-like"/>
    <property type="match status" value="1"/>
</dbReference>
<gene>
    <name evidence="8" type="primary">fdh</name>
    <name evidence="8" type="ORF">GCM10007103_25300</name>
</gene>
<dbReference type="PANTHER" id="PTHR42813:SF2">
    <property type="entry name" value="DEHYDROGENASE, ZINC-CONTAINING, PUTATIVE (AFU_ORTHOLOGUE AFUA_2G02810)-RELATED"/>
    <property type="match status" value="1"/>
</dbReference>
<dbReference type="InterPro" id="IPR011032">
    <property type="entry name" value="GroES-like_sf"/>
</dbReference>
<dbReference type="InterPro" id="IPR036291">
    <property type="entry name" value="NAD(P)-bd_dom_sf"/>
</dbReference>
<dbReference type="EMBL" id="BMXB01000011">
    <property type="protein sequence ID" value="GHA43043.1"/>
    <property type="molecule type" value="Genomic_DNA"/>
</dbReference>
<dbReference type="InterPro" id="IPR013149">
    <property type="entry name" value="ADH-like_C"/>
</dbReference>
<accession>A0A918SIX3</accession>
<evidence type="ECO:0000256" key="3">
    <source>
        <dbReference type="ARBA" id="ARBA00022833"/>
    </source>
</evidence>
<comment type="similarity">
    <text evidence="5">Belongs to the zinc-containing alcohol dehydrogenase family.</text>
</comment>
<dbReference type="Proteomes" id="UP000610456">
    <property type="component" value="Unassembled WGS sequence"/>
</dbReference>
<dbReference type="InterPro" id="IPR002328">
    <property type="entry name" value="ADH_Zn_CS"/>
</dbReference>
<keyword evidence="3 5" id="KW-0862">Zinc</keyword>
<comment type="cofactor">
    <cofactor evidence="1 5">
        <name>Zn(2+)</name>
        <dbReference type="ChEBI" id="CHEBI:29105"/>
    </cofactor>
</comment>
<evidence type="ECO:0000256" key="2">
    <source>
        <dbReference type="ARBA" id="ARBA00022723"/>
    </source>
</evidence>